<gene>
    <name evidence="2" type="ORF">H8S01_08750</name>
</gene>
<keyword evidence="1" id="KW-0472">Membrane</keyword>
<dbReference type="EMBL" id="JACOPD010000005">
    <property type="protein sequence ID" value="MBC5681047.1"/>
    <property type="molecule type" value="Genomic_DNA"/>
</dbReference>
<evidence type="ECO:0000313" key="2">
    <source>
        <dbReference type="EMBL" id="MBC5681047.1"/>
    </source>
</evidence>
<evidence type="ECO:0000313" key="3">
    <source>
        <dbReference type="Proteomes" id="UP000628463"/>
    </source>
</evidence>
<proteinExistence type="predicted"/>
<sequence>MSSISKYKNGWLLLLFIMIGIVIGGLISEVTAGVSGLSWLSYGNTFGINSNGNPLVLDLGILVITFALQIKITVASIIGVIAAIVIYRFI</sequence>
<dbReference type="RefSeq" id="WP_186836925.1">
    <property type="nucleotide sequence ID" value="NZ_JACOPD010000005.1"/>
</dbReference>
<organism evidence="2 3">
    <name type="scientific">Lachnospira hominis</name>
    <name type="common">ex Liu et al. 2021</name>
    <dbReference type="NCBI Taxonomy" id="2763051"/>
    <lineage>
        <taxon>Bacteria</taxon>
        <taxon>Bacillati</taxon>
        <taxon>Bacillota</taxon>
        <taxon>Clostridia</taxon>
        <taxon>Lachnospirales</taxon>
        <taxon>Lachnospiraceae</taxon>
        <taxon>Lachnospira</taxon>
    </lineage>
</organism>
<evidence type="ECO:0000256" key="1">
    <source>
        <dbReference type="SAM" id="Phobius"/>
    </source>
</evidence>
<comment type="caution">
    <text evidence="2">The sequence shown here is derived from an EMBL/GenBank/DDBJ whole genome shotgun (WGS) entry which is preliminary data.</text>
</comment>
<reference evidence="2 3" key="1">
    <citation type="submission" date="2020-08" db="EMBL/GenBank/DDBJ databases">
        <title>Genome public.</title>
        <authorList>
            <person name="Liu C."/>
            <person name="Sun Q."/>
        </authorList>
    </citation>
    <scope>NUCLEOTIDE SEQUENCE [LARGE SCALE GENOMIC DNA]</scope>
    <source>
        <strain evidence="2 3">NSJ-43</strain>
    </source>
</reference>
<dbReference type="Pfam" id="PF14209">
    <property type="entry name" value="DUF4321"/>
    <property type="match status" value="1"/>
</dbReference>
<dbReference type="Proteomes" id="UP000628463">
    <property type="component" value="Unassembled WGS sequence"/>
</dbReference>
<feature type="transmembrane region" description="Helical" evidence="1">
    <location>
        <begin position="12"/>
        <end position="39"/>
    </location>
</feature>
<dbReference type="InterPro" id="IPR025470">
    <property type="entry name" value="DUF4321"/>
</dbReference>
<keyword evidence="1" id="KW-0812">Transmembrane</keyword>
<keyword evidence="3" id="KW-1185">Reference proteome</keyword>
<protein>
    <submittedName>
        <fullName evidence="2">DUF4321 domain-containing protein</fullName>
    </submittedName>
</protein>
<feature type="transmembrane region" description="Helical" evidence="1">
    <location>
        <begin position="59"/>
        <end position="87"/>
    </location>
</feature>
<keyword evidence="1" id="KW-1133">Transmembrane helix</keyword>
<name>A0ABR7G0S9_9FIRM</name>
<accession>A0ABR7G0S9</accession>